<dbReference type="InterPro" id="IPR014044">
    <property type="entry name" value="CAP_dom"/>
</dbReference>
<keyword evidence="4" id="KW-1185">Reference proteome</keyword>
<dbReference type="InterPro" id="IPR035940">
    <property type="entry name" value="CAP_sf"/>
</dbReference>
<dbReference type="Gene3D" id="3.40.33.10">
    <property type="entry name" value="CAP"/>
    <property type="match status" value="3"/>
</dbReference>
<dbReference type="Pfam" id="PF00188">
    <property type="entry name" value="CAP"/>
    <property type="match status" value="2"/>
</dbReference>
<dbReference type="PRINTS" id="PR00837">
    <property type="entry name" value="V5TPXLIKE"/>
</dbReference>
<feature type="signal peptide" evidence="2">
    <location>
        <begin position="1"/>
        <end position="17"/>
    </location>
</feature>
<reference evidence="3" key="2">
    <citation type="submission" date="2022-06" db="UniProtKB">
        <authorList>
            <consortium name="EnsemblMetazoa"/>
        </authorList>
    </citation>
    <scope>IDENTIFICATION</scope>
    <source>
        <strain evidence="3">PS312</strain>
    </source>
</reference>
<name>A0A2A6CK73_PRIPA</name>
<keyword evidence="2" id="KW-0732">Signal</keyword>
<accession>A0A2A6CK73</accession>
<protein>
    <submittedName>
        <fullName evidence="3">Uncharacterized protein</fullName>
    </submittedName>
</protein>
<reference evidence="4" key="1">
    <citation type="journal article" date="2008" name="Nat. Genet.">
        <title>The Pristionchus pacificus genome provides a unique perspective on nematode lifestyle and parasitism.</title>
        <authorList>
            <person name="Dieterich C."/>
            <person name="Clifton S.W."/>
            <person name="Schuster L.N."/>
            <person name="Chinwalla A."/>
            <person name="Delehaunty K."/>
            <person name="Dinkelacker I."/>
            <person name="Fulton L."/>
            <person name="Fulton R."/>
            <person name="Godfrey J."/>
            <person name="Minx P."/>
            <person name="Mitreva M."/>
            <person name="Roeseler W."/>
            <person name="Tian H."/>
            <person name="Witte H."/>
            <person name="Yang S.P."/>
            <person name="Wilson R.K."/>
            <person name="Sommer R.J."/>
        </authorList>
    </citation>
    <scope>NUCLEOTIDE SEQUENCE [LARGE SCALE GENOMIC DNA]</scope>
    <source>
        <strain evidence="4">PS312</strain>
    </source>
</reference>
<dbReference type="SUPFAM" id="SSF55797">
    <property type="entry name" value="PR-1-like"/>
    <property type="match status" value="3"/>
</dbReference>
<dbReference type="InterPro" id="IPR001283">
    <property type="entry name" value="CRISP-related"/>
</dbReference>
<feature type="chain" id="PRO_5043904549" evidence="2">
    <location>
        <begin position="18"/>
        <end position="752"/>
    </location>
</feature>
<evidence type="ECO:0000256" key="1">
    <source>
        <dbReference type="SAM" id="MobiDB-lite"/>
    </source>
</evidence>
<dbReference type="Proteomes" id="UP000005239">
    <property type="component" value="Unassembled WGS sequence"/>
</dbReference>
<feature type="region of interest" description="Disordered" evidence="1">
    <location>
        <begin position="640"/>
        <end position="725"/>
    </location>
</feature>
<accession>A0A8R1YDQ6</accession>
<evidence type="ECO:0000256" key="2">
    <source>
        <dbReference type="SAM" id="SignalP"/>
    </source>
</evidence>
<dbReference type="SMART" id="SM00198">
    <property type="entry name" value="SCP"/>
    <property type="match status" value="3"/>
</dbReference>
<evidence type="ECO:0000313" key="4">
    <source>
        <dbReference type="Proteomes" id="UP000005239"/>
    </source>
</evidence>
<dbReference type="PANTHER" id="PTHR10334">
    <property type="entry name" value="CYSTEINE-RICH SECRETORY PROTEIN-RELATED"/>
    <property type="match status" value="1"/>
</dbReference>
<dbReference type="OrthoDB" id="5876828at2759"/>
<gene>
    <name evidence="3" type="primary">WBGene00106402</name>
</gene>
<dbReference type="PRINTS" id="PR00838">
    <property type="entry name" value="V5ALLERGEN"/>
</dbReference>
<dbReference type="FunFam" id="3.40.33.10:FF:000021">
    <property type="entry name" value="Scl-5"/>
    <property type="match status" value="2"/>
</dbReference>
<evidence type="ECO:0000313" key="3">
    <source>
        <dbReference type="EnsemblMetazoa" id="PPA16848.1"/>
    </source>
</evidence>
<dbReference type="CDD" id="cd05380">
    <property type="entry name" value="CAP_euk"/>
    <property type="match status" value="3"/>
</dbReference>
<dbReference type="InterPro" id="IPR002413">
    <property type="entry name" value="V5_allergen-like"/>
</dbReference>
<organism evidence="3 4">
    <name type="scientific">Pristionchus pacificus</name>
    <name type="common">Parasitic nematode worm</name>
    <dbReference type="NCBI Taxonomy" id="54126"/>
    <lineage>
        <taxon>Eukaryota</taxon>
        <taxon>Metazoa</taxon>
        <taxon>Ecdysozoa</taxon>
        <taxon>Nematoda</taxon>
        <taxon>Chromadorea</taxon>
        <taxon>Rhabditida</taxon>
        <taxon>Rhabditina</taxon>
        <taxon>Diplogasteromorpha</taxon>
        <taxon>Diplogasteroidea</taxon>
        <taxon>Neodiplogasteridae</taxon>
        <taxon>Pristionchus</taxon>
    </lineage>
</organism>
<dbReference type="EnsemblMetazoa" id="PPA16848.1">
    <property type="protein sequence ID" value="PPA16848.1"/>
    <property type="gene ID" value="WBGene00106402"/>
</dbReference>
<dbReference type="GO" id="GO:0005615">
    <property type="term" value="C:extracellular space"/>
    <property type="evidence" value="ECO:0000318"/>
    <property type="project" value="GO_Central"/>
</dbReference>
<feature type="compositionally biased region" description="Acidic residues" evidence="1">
    <location>
        <begin position="667"/>
        <end position="702"/>
    </location>
</feature>
<proteinExistence type="predicted"/>
<dbReference type="AlphaFoldDB" id="A0A2A6CK73"/>
<sequence length="752" mass="81868">MLLCSFFLLSIVSHTRSQCSGGIPASEVAGFLTAHNRLRQTISAGKYAANRKWMPAAKTPIPNLTWDCGLERSAQSVANTCRFDHSEYSKVFGENLFMTAGGSFTGQGKAASDDWESEFQVYGWPGVRLTKKDYESEIGHATQMAWAKTTKIGCGMAMCQGKRRVMVVCHYLDAGNYIGQNVYEPVGEIPREIIVDVGDDTGTMVSDLFKNWFDLDINSVHVQLRNPTMFIACSLLLSCLASLVRAQCSGGIPASEVNGFLTSHNRLRQSISSGNYVAKGRRMPAAKTPIPNLAWDCGLERSAQSVARTCRFDHSDYSKNLGESLFMSGGSIYGQGKAASDAWESEFQVKGWPGVRFTQAINDLGVGHATQMAWARTTRIGCGMAACESGRVIIVCHYRDSGNYIGQNVYEPAGAVGPSSDPTDDDGGSGMTVGELFMNFLLTLQKTRKSNINSQGVTFHYAIMLTACSLLLLSIISHARAQCPGGIAAAEVNGFLTSHNKMRQSISSGNNVAKGRRMPAAKTPIPNLSWDCGLEKTAQSVASACRFEHSALSKTLGENLYMSQNLLISGNRILRREGKDGVGRLGRQSSNQFVWPGVVLTRAIYDSGVGHATQMAWAPKDNKDGLRNGLMLGAHDSLSRATNGMRNGNYIGQNVYEPAGAPTIEEPSPDETTPEEEEEEDTTENADEEDTTDNADNEDTTDNNDNADNTDNEDAKHTHRHHHHYDDVKVPLGELVKNFFIALHKTRTSGTS</sequence>
<feature type="compositionally biased region" description="Polar residues" evidence="1">
    <location>
        <begin position="640"/>
        <end position="652"/>
    </location>
</feature>